<dbReference type="Proteomes" id="UP000313066">
    <property type="component" value="Unassembled WGS sequence"/>
</dbReference>
<dbReference type="GO" id="GO:0003700">
    <property type="term" value="F:DNA-binding transcription factor activity"/>
    <property type="evidence" value="ECO:0007669"/>
    <property type="project" value="TreeGrafter"/>
</dbReference>
<evidence type="ECO:0000256" key="2">
    <source>
        <dbReference type="ARBA" id="ARBA00023125"/>
    </source>
</evidence>
<keyword evidence="2 4" id="KW-0238">DNA-binding</keyword>
<dbReference type="AlphaFoldDB" id="A0A5N6C4L8"/>
<dbReference type="EMBL" id="VDMA02000001">
    <property type="protein sequence ID" value="KAB8187707.1"/>
    <property type="molecule type" value="Genomic_DNA"/>
</dbReference>
<dbReference type="SUPFAM" id="SSF48498">
    <property type="entry name" value="Tetracyclin repressor-like, C-terminal domain"/>
    <property type="match status" value="1"/>
</dbReference>
<keyword evidence="1" id="KW-0805">Transcription regulation</keyword>
<dbReference type="RefSeq" id="WP_139572155.1">
    <property type="nucleotide sequence ID" value="NZ_VDMA02000001.1"/>
</dbReference>
<dbReference type="SUPFAM" id="SSF46689">
    <property type="entry name" value="Homeodomain-like"/>
    <property type="match status" value="1"/>
</dbReference>
<keyword evidence="3" id="KW-0804">Transcription</keyword>
<evidence type="ECO:0000256" key="1">
    <source>
        <dbReference type="ARBA" id="ARBA00023015"/>
    </source>
</evidence>
<dbReference type="InterPro" id="IPR009057">
    <property type="entry name" value="Homeodomain-like_sf"/>
</dbReference>
<dbReference type="InterPro" id="IPR036271">
    <property type="entry name" value="Tet_transcr_reg_TetR-rel_C_sf"/>
</dbReference>
<evidence type="ECO:0000313" key="7">
    <source>
        <dbReference type="Proteomes" id="UP000313066"/>
    </source>
</evidence>
<comment type="caution">
    <text evidence="6">The sequence shown here is derived from an EMBL/GenBank/DDBJ whole genome shotgun (WGS) entry which is preliminary data.</text>
</comment>
<accession>A0A5N6C4L8</accession>
<dbReference type="Pfam" id="PF17940">
    <property type="entry name" value="TetR_C_31"/>
    <property type="match status" value="1"/>
</dbReference>
<dbReference type="InterPro" id="IPR001647">
    <property type="entry name" value="HTH_TetR"/>
</dbReference>
<dbReference type="PRINTS" id="PR00455">
    <property type="entry name" value="HTHTETR"/>
</dbReference>
<dbReference type="PANTHER" id="PTHR30055:SF234">
    <property type="entry name" value="HTH-TYPE TRANSCRIPTIONAL REGULATOR BETI"/>
    <property type="match status" value="1"/>
</dbReference>
<dbReference type="InterPro" id="IPR041583">
    <property type="entry name" value="TetR_C_31"/>
</dbReference>
<dbReference type="InterPro" id="IPR050109">
    <property type="entry name" value="HTH-type_TetR-like_transc_reg"/>
</dbReference>
<reference evidence="6 7" key="1">
    <citation type="submission" date="2019-10" db="EMBL/GenBank/DDBJ databases">
        <title>Nonomuraea sp. nov., isolated from Phyllanthus amarus.</title>
        <authorList>
            <person name="Klykleung N."/>
            <person name="Tanasupawat S."/>
        </authorList>
    </citation>
    <scope>NUCLEOTIDE SEQUENCE [LARGE SCALE GENOMIC DNA]</scope>
    <source>
        <strain evidence="6 7">CR1-09</strain>
    </source>
</reference>
<dbReference type="Pfam" id="PF00440">
    <property type="entry name" value="TetR_N"/>
    <property type="match status" value="1"/>
</dbReference>
<evidence type="ECO:0000256" key="4">
    <source>
        <dbReference type="PROSITE-ProRule" id="PRU00335"/>
    </source>
</evidence>
<organism evidence="6 7">
    <name type="scientific">Microbispora catharanthi</name>
    <dbReference type="NCBI Taxonomy" id="1712871"/>
    <lineage>
        <taxon>Bacteria</taxon>
        <taxon>Bacillati</taxon>
        <taxon>Actinomycetota</taxon>
        <taxon>Actinomycetes</taxon>
        <taxon>Streptosporangiales</taxon>
        <taxon>Streptosporangiaceae</taxon>
        <taxon>Microbispora</taxon>
    </lineage>
</organism>
<evidence type="ECO:0000256" key="3">
    <source>
        <dbReference type="ARBA" id="ARBA00023163"/>
    </source>
</evidence>
<name>A0A5N6C4L8_9ACTN</name>
<dbReference type="PANTHER" id="PTHR30055">
    <property type="entry name" value="HTH-TYPE TRANSCRIPTIONAL REGULATOR RUTR"/>
    <property type="match status" value="1"/>
</dbReference>
<evidence type="ECO:0000259" key="5">
    <source>
        <dbReference type="PROSITE" id="PS50977"/>
    </source>
</evidence>
<proteinExistence type="predicted"/>
<gene>
    <name evidence="6" type="ORF">FH610_000585</name>
</gene>
<protein>
    <submittedName>
        <fullName evidence="6">TetR family transcriptional regulator</fullName>
    </submittedName>
</protein>
<evidence type="ECO:0000313" key="6">
    <source>
        <dbReference type="EMBL" id="KAB8187707.1"/>
    </source>
</evidence>
<feature type="domain" description="HTH tetR-type" evidence="5">
    <location>
        <begin position="10"/>
        <end position="70"/>
    </location>
</feature>
<dbReference type="PROSITE" id="PS50977">
    <property type="entry name" value="HTH_TETR_2"/>
    <property type="match status" value="1"/>
</dbReference>
<feature type="DNA-binding region" description="H-T-H motif" evidence="4">
    <location>
        <begin position="33"/>
        <end position="52"/>
    </location>
</feature>
<keyword evidence="7" id="KW-1185">Reference proteome</keyword>
<dbReference type="Gene3D" id="1.10.357.10">
    <property type="entry name" value="Tetracycline Repressor, domain 2"/>
    <property type="match status" value="1"/>
</dbReference>
<dbReference type="GO" id="GO:0000976">
    <property type="term" value="F:transcription cis-regulatory region binding"/>
    <property type="evidence" value="ECO:0007669"/>
    <property type="project" value="TreeGrafter"/>
</dbReference>
<sequence>MAEASADRGRTTRQRLLGAAAALIAEVGWGGVSTRMVAERAGVAPGVVHYHFASLPDLLIAASTGVARAMLEELTGRLAEQPDPETGVEWLLGELSRYTGTDPASLLIVEMYLAAARLPDLRDRLHEIVADSRARVAAWLRERGHYAGRPGDAEAAAAVLVAAVDGLVLHRGLDPDLDLTALAGPLRAMVRTDGHEEGGGT</sequence>